<evidence type="ECO:0000313" key="2">
    <source>
        <dbReference type="EMBL" id="MFD2115093.1"/>
    </source>
</evidence>
<feature type="domain" description="Gfo/Idh/MocA-like oxidoreductase N-terminal" evidence="1">
    <location>
        <begin position="53"/>
        <end position="128"/>
    </location>
</feature>
<evidence type="ECO:0000313" key="3">
    <source>
        <dbReference type="Proteomes" id="UP001597362"/>
    </source>
</evidence>
<evidence type="ECO:0000259" key="1">
    <source>
        <dbReference type="Pfam" id="PF01408"/>
    </source>
</evidence>
<keyword evidence="3" id="KW-1185">Reference proteome</keyword>
<dbReference type="InterPro" id="IPR000683">
    <property type="entry name" value="Gfo/Idh/MocA-like_OxRdtase_N"/>
</dbReference>
<proteinExistence type="predicted"/>
<dbReference type="SUPFAM" id="SSF51735">
    <property type="entry name" value="NAD(P)-binding Rossmann-fold domains"/>
    <property type="match status" value="1"/>
</dbReference>
<gene>
    <name evidence="2" type="ORF">ACFSJH_05010</name>
</gene>
<sequence>MKKIGFIDYYLDEWHANNYPKWIKERAAALGLSWTVAYAWADVDKNDGLTTAEWCEQQQVMQVATIEQLVQLSDAIIVLSPDHPEHHERLSQLALQSGKPVYMDKTFAPDVATALAMFSLAERHQTPLFSSSALRFADEIQAAARDFTPQSIGYASMMSPGKYSNYAVHPFEMVVTLMGTDIKRIKCHANEWGRQFIVAFHDGRQATVEQTASATFQATMATKTGEGQHIAQCSHMFENLIDAILQFFETPIVPVPKEETVVIMALIEAGSKALKQPDQWIEVMV</sequence>
<protein>
    <submittedName>
        <fullName evidence="2">Gfo/Idh/MocA family oxidoreductase</fullName>
    </submittedName>
</protein>
<name>A0ABW4YHW9_9BACL</name>
<dbReference type="Proteomes" id="UP001597362">
    <property type="component" value="Unassembled WGS sequence"/>
</dbReference>
<dbReference type="RefSeq" id="WP_377770120.1">
    <property type="nucleotide sequence ID" value="NZ_JBHUHO010000013.1"/>
</dbReference>
<reference evidence="3" key="1">
    <citation type="journal article" date="2019" name="Int. J. Syst. Evol. Microbiol.">
        <title>The Global Catalogue of Microorganisms (GCM) 10K type strain sequencing project: providing services to taxonomists for standard genome sequencing and annotation.</title>
        <authorList>
            <consortium name="The Broad Institute Genomics Platform"/>
            <consortium name="The Broad Institute Genome Sequencing Center for Infectious Disease"/>
            <person name="Wu L."/>
            <person name="Ma J."/>
        </authorList>
    </citation>
    <scope>NUCLEOTIDE SEQUENCE [LARGE SCALE GENOMIC DNA]</scope>
    <source>
        <strain evidence="3">GH52</strain>
    </source>
</reference>
<dbReference type="Gene3D" id="3.40.50.720">
    <property type="entry name" value="NAD(P)-binding Rossmann-like Domain"/>
    <property type="match status" value="1"/>
</dbReference>
<dbReference type="EMBL" id="JBHUHO010000013">
    <property type="protein sequence ID" value="MFD2115093.1"/>
    <property type="molecule type" value="Genomic_DNA"/>
</dbReference>
<accession>A0ABW4YHW9</accession>
<dbReference type="Pfam" id="PF01408">
    <property type="entry name" value="GFO_IDH_MocA"/>
    <property type="match status" value="1"/>
</dbReference>
<dbReference type="InterPro" id="IPR036291">
    <property type="entry name" value="NAD(P)-bd_dom_sf"/>
</dbReference>
<comment type="caution">
    <text evidence="2">The sequence shown here is derived from an EMBL/GenBank/DDBJ whole genome shotgun (WGS) entry which is preliminary data.</text>
</comment>
<organism evidence="2 3">
    <name type="scientific">Paenibacillus yanchengensis</name>
    <dbReference type="NCBI Taxonomy" id="2035833"/>
    <lineage>
        <taxon>Bacteria</taxon>
        <taxon>Bacillati</taxon>
        <taxon>Bacillota</taxon>
        <taxon>Bacilli</taxon>
        <taxon>Bacillales</taxon>
        <taxon>Paenibacillaceae</taxon>
        <taxon>Paenibacillus</taxon>
    </lineage>
</organism>